<dbReference type="Proteomes" id="UP001056610">
    <property type="component" value="Chromosome"/>
</dbReference>
<proteinExistence type="predicted"/>
<dbReference type="InterPro" id="IPR036188">
    <property type="entry name" value="FAD/NAD-bd_sf"/>
</dbReference>
<keyword evidence="3" id="KW-1185">Reference proteome</keyword>
<dbReference type="Gene3D" id="3.50.50.60">
    <property type="entry name" value="FAD/NAD(P)-binding domain"/>
    <property type="match status" value="1"/>
</dbReference>
<dbReference type="EMBL" id="CP097320">
    <property type="protein sequence ID" value="UQX13257.1"/>
    <property type="molecule type" value="Genomic_DNA"/>
</dbReference>
<dbReference type="Pfam" id="PF05199">
    <property type="entry name" value="GMC_oxred_C"/>
    <property type="match status" value="1"/>
</dbReference>
<reference evidence="2" key="1">
    <citation type="submission" date="2022-05" db="EMBL/GenBank/DDBJ databases">
        <title>A methanotrophic Mycobacterium dominates a cave microbial ecosystem.</title>
        <authorList>
            <person name="Van Spanning R.J.M."/>
            <person name="Guan Q."/>
            <person name="Melkonian C."/>
            <person name="Gallant J."/>
            <person name="Polerecky L."/>
            <person name="Flot J.-F."/>
            <person name="Brandt B.W."/>
            <person name="Braster M."/>
            <person name="Iturbe Espinoza P."/>
            <person name="Aerts J."/>
            <person name="Meima-Franke M."/>
            <person name="Piersma S.R."/>
            <person name="Bunduc C."/>
            <person name="Ummels R."/>
            <person name="Pain A."/>
            <person name="Fleming E.J."/>
            <person name="van der Wel N."/>
            <person name="Gherman V.D."/>
            <person name="Sarbu S.M."/>
            <person name="Bodelier P.L.E."/>
            <person name="Bitter W."/>
        </authorList>
    </citation>
    <scope>NUCLEOTIDE SEQUENCE</scope>
    <source>
        <strain evidence="2">Sulfur Cave</strain>
    </source>
</reference>
<evidence type="ECO:0000313" key="2">
    <source>
        <dbReference type="EMBL" id="UQX13257.1"/>
    </source>
</evidence>
<accession>A0ABY4QQB2</accession>
<evidence type="ECO:0000259" key="1">
    <source>
        <dbReference type="Pfam" id="PF05199"/>
    </source>
</evidence>
<organism evidence="2 3">
    <name type="scientific">Candidatus Mycobacterium methanotrophicum</name>
    <dbReference type="NCBI Taxonomy" id="2943498"/>
    <lineage>
        <taxon>Bacteria</taxon>
        <taxon>Bacillati</taxon>
        <taxon>Actinomycetota</taxon>
        <taxon>Actinomycetes</taxon>
        <taxon>Mycobacteriales</taxon>
        <taxon>Mycobacteriaceae</taxon>
        <taxon>Mycobacterium</taxon>
    </lineage>
</organism>
<name>A0ABY4QQB2_9MYCO</name>
<gene>
    <name evidence="2" type="ORF">M5I08_21210</name>
</gene>
<dbReference type="InterPro" id="IPR007867">
    <property type="entry name" value="GMC_OxRtase_C"/>
</dbReference>
<sequence length="46" mass="4849">MLDLQCRVNGIDGLWAVDGSILPTVISRGPTAMRPCTGSAEFVRSG</sequence>
<feature type="domain" description="Glucose-methanol-choline oxidoreductase C-terminal" evidence="1">
    <location>
        <begin position="2"/>
        <end position="32"/>
    </location>
</feature>
<evidence type="ECO:0000313" key="3">
    <source>
        <dbReference type="Proteomes" id="UP001056610"/>
    </source>
</evidence>
<protein>
    <recommendedName>
        <fullName evidence="1">Glucose-methanol-choline oxidoreductase C-terminal domain-containing protein</fullName>
    </recommendedName>
</protein>